<dbReference type="InterPro" id="IPR057037">
    <property type="entry name" value="TPR_rep_actino"/>
</dbReference>
<organism evidence="3 4">
    <name type="scientific">Streptomonospora halophila</name>
    <dbReference type="NCBI Taxonomy" id="427369"/>
    <lineage>
        <taxon>Bacteria</taxon>
        <taxon>Bacillati</taxon>
        <taxon>Actinomycetota</taxon>
        <taxon>Actinomycetes</taxon>
        <taxon>Streptosporangiales</taxon>
        <taxon>Nocardiopsidaceae</taxon>
        <taxon>Streptomonospora</taxon>
    </lineage>
</organism>
<proteinExistence type="predicted"/>
<evidence type="ECO:0000313" key="3">
    <source>
        <dbReference type="EMBL" id="GAA4932539.1"/>
    </source>
</evidence>
<keyword evidence="4" id="KW-1185">Reference proteome</keyword>
<evidence type="ECO:0000313" key="4">
    <source>
        <dbReference type="Proteomes" id="UP001499993"/>
    </source>
</evidence>
<comment type="caution">
    <text evidence="3">The sequence shown here is derived from an EMBL/GenBank/DDBJ whole genome shotgun (WGS) entry which is preliminary data.</text>
</comment>
<feature type="domain" description="TPR repeat" evidence="2">
    <location>
        <begin position="245"/>
        <end position="469"/>
    </location>
</feature>
<gene>
    <name evidence="3" type="ORF">GCM10023224_10910</name>
</gene>
<dbReference type="Proteomes" id="UP001499993">
    <property type="component" value="Unassembled WGS sequence"/>
</dbReference>
<name>A0ABP9G8B0_9ACTN</name>
<reference evidence="4" key="1">
    <citation type="journal article" date="2019" name="Int. J. Syst. Evol. Microbiol.">
        <title>The Global Catalogue of Microorganisms (GCM) 10K type strain sequencing project: providing services to taxonomists for standard genome sequencing and annotation.</title>
        <authorList>
            <consortium name="The Broad Institute Genomics Platform"/>
            <consortium name="The Broad Institute Genome Sequencing Center for Infectious Disease"/>
            <person name="Wu L."/>
            <person name="Ma J."/>
        </authorList>
    </citation>
    <scope>NUCLEOTIDE SEQUENCE [LARGE SCALE GENOMIC DNA]</scope>
    <source>
        <strain evidence="4">JCM 18123</strain>
    </source>
</reference>
<evidence type="ECO:0000256" key="1">
    <source>
        <dbReference type="SAM" id="MobiDB-lite"/>
    </source>
</evidence>
<dbReference type="Pfam" id="PF23275">
    <property type="entry name" value="TPR_23"/>
    <property type="match status" value="1"/>
</dbReference>
<dbReference type="RefSeq" id="WP_345555707.1">
    <property type="nucleotide sequence ID" value="NZ_BAABIK010000004.1"/>
</dbReference>
<sequence length="840" mass="90858">MSSFDPACTDADAEAIDDRAVDLYNVAGRILGRSAEELKPVLTSAAVQFSDLVADGIREQSGYSTTAWQKASFAAVYAAGVTEGWAGDVRWFKARIAELEDEWEQSRTGDFGARMQEYTAREEDDRVARGLPSAREAFAADRSAGRIRTVADLESRERTSREEFERRARERAAQLREGPTEETVRTLVREGRLGWAPHNMGWSDPPLPLTEDRATRWAGELRDYITGGKPADARYAEIVAALNALTRKGWRQGSRGGRERLPRAEMDFLEEFYRVLDTEPVDGEVPPTMLTLVREVHGSGDLSERARNELLGALGDGLLTLSDEDRGGGWDALPPSIRSVAAGSGDIDYDGAQWPVHGWRETRVPLVDRLLAFTNPGVAGGREFSEVLATTLGNKLQDYAQVGGAVEGGRDGPFRTLLSVAARNEDAVHGLFSGAVDHPQGWASQRAVRGLYAFPWSDGGLTLRELTDWMSYEDVRSDPDRRGLADEATAGLIRGLAHDQDTFDLLSGGNTVTGSGTSLGMLNPEAARGLADVAELHMAPFAREGRLGPTEYGGGTLKVNSADRVRFWMLAAGDTEAANDLGAAVQGYQSRRFADLVEGGADAAVVGGETGRLRGLYDLAVLDEALARKHFAAQDAAAEQGAVTTDRRGVALASGITKELLSNFVLRNPAAKAATGIAHEFVRFGRHYLWEAPSAGSDYAPRLPTTRSAGDIQYHSLVGLADAAVADDRLVPGDLPAYRRYRELGADYDRHAAEGDAEGLQETVDKLAGIQDELRGELTDALKAEGIYDPELIDAQRDAWELLLGDPEAHDAQRYADTVAQGRLRRNQPTPQDVAGAAGG</sequence>
<feature type="region of interest" description="Disordered" evidence="1">
    <location>
        <begin position="821"/>
        <end position="840"/>
    </location>
</feature>
<evidence type="ECO:0000259" key="2">
    <source>
        <dbReference type="Pfam" id="PF23275"/>
    </source>
</evidence>
<accession>A0ABP9G8B0</accession>
<protein>
    <recommendedName>
        <fullName evidence="2">TPR repeat domain-containing protein</fullName>
    </recommendedName>
</protein>
<dbReference type="EMBL" id="BAABIK010000004">
    <property type="protein sequence ID" value="GAA4932539.1"/>
    <property type="molecule type" value="Genomic_DNA"/>
</dbReference>